<evidence type="ECO:0008006" key="3">
    <source>
        <dbReference type="Google" id="ProtNLM"/>
    </source>
</evidence>
<gene>
    <name evidence="1" type="ORF">H5410_021370</name>
</gene>
<keyword evidence="2" id="KW-1185">Reference proteome</keyword>
<accession>A0A9J5ZB52</accession>
<organism evidence="1 2">
    <name type="scientific">Solanum commersonii</name>
    <name type="common">Commerson's wild potato</name>
    <name type="synonym">Commerson's nightshade</name>
    <dbReference type="NCBI Taxonomy" id="4109"/>
    <lineage>
        <taxon>Eukaryota</taxon>
        <taxon>Viridiplantae</taxon>
        <taxon>Streptophyta</taxon>
        <taxon>Embryophyta</taxon>
        <taxon>Tracheophyta</taxon>
        <taxon>Spermatophyta</taxon>
        <taxon>Magnoliopsida</taxon>
        <taxon>eudicotyledons</taxon>
        <taxon>Gunneridae</taxon>
        <taxon>Pentapetalae</taxon>
        <taxon>asterids</taxon>
        <taxon>lamiids</taxon>
        <taxon>Solanales</taxon>
        <taxon>Solanaceae</taxon>
        <taxon>Solanoideae</taxon>
        <taxon>Solaneae</taxon>
        <taxon>Solanum</taxon>
    </lineage>
</organism>
<dbReference type="Proteomes" id="UP000824120">
    <property type="component" value="Chromosome 4"/>
</dbReference>
<comment type="caution">
    <text evidence="1">The sequence shown here is derived from an EMBL/GenBank/DDBJ whole genome shotgun (WGS) entry which is preliminary data.</text>
</comment>
<dbReference type="AlphaFoldDB" id="A0A9J5ZB52"/>
<proteinExistence type="predicted"/>
<evidence type="ECO:0000313" key="2">
    <source>
        <dbReference type="Proteomes" id="UP000824120"/>
    </source>
</evidence>
<name>A0A9J5ZB52_SOLCO</name>
<reference evidence="1 2" key="1">
    <citation type="submission" date="2020-09" db="EMBL/GenBank/DDBJ databases">
        <title>De no assembly of potato wild relative species, Solanum commersonii.</title>
        <authorList>
            <person name="Cho K."/>
        </authorList>
    </citation>
    <scope>NUCLEOTIDE SEQUENCE [LARGE SCALE GENOMIC DNA]</scope>
    <source>
        <strain evidence="1">LZ3.2</strain>
        <tissue evidence="1">Leaf</tissue>
    </source>
</reference>
<sequence>MLYISGDRLVGNEQKKLPQPKSIGIIKIRELTKYQIDQIELMLGQRSCCSLGIEEGRTNKN</sequence>
<dbReference type="OrthoDB" id="525520at2759"/>
<dbReference type="EMBL" id="JACXVP010000004">
    <property type="protein sequence ID" value="KAG5610089.1"/>
    <property type="molecule type" value="Genomic_DNA"/>
</dbReference>
<evidence type="ECO:0000313" key="1">
    <source>
        <dbReference type="EMBL" id="KAG5610089.1"/>
    </source>
</evidence>
<protein>
    <recommendedName>
        <fullName evidence="3">Ribosomal protein S13</fullName>
    </recommendedName>
</protein>